<dbReference type="Proteomes" id="UP000053342">
    <property type="component" value="Unassembled WGS sequence"/>
</dbReference>
<sequence>MMARHHSQPAMLPYRENGVLRYAPAQGILPDPTITHNGDYEALLANTIYDDEEGCDADVTERFTAIGRPMPVLSPNVRADLGLYTAPQHLPVRFTDDSIIPVVVELPDPSGIQRKRSLIDKIMGLKKNGSTKVVFMPRRDYLKYFAKDFDGAYIGTEPQKQWTEEELEERFGQYKKDLGSK</sequence>
<proteinExistence type="predicted"/>
<keyword evidence="2" id="KW-1185">Reference proteome</keyword>
<dbReference type="HOGENOM" id="CLU_1489034_0_0_1"/>
<evidence type="ECO:0000313" key="2">
    <source>
        <dbReference type="Proteomes" id="UP000053342"/>
    </source>
</evidence>
<dbReference type="GeneID" id="27362227"/>
<reference evidence="1 2" key="1">
    <citation type="submission" date="2015-01" db="EMBL/GenBank/DDBJ databases">
        <title>The Genome Sequence of Exophiala oligosperma CBS72588.</title>
        <authorList>
            <consortium name="The Broad Institute Genomics Platform"/>
            <person name="Cuomo C."/>
            <person name="de Hoog S."/>
            <person name="Gorbushina A."/>
            <person name="Stielow B."/>
            <person name="Teixiera M."/>
            <person name="Abouelleil A."/>
            <person name="Chapman S.B."/>
            <person name="Priest M."/>
            <person name="Young S.K."/>
            <person name="Wortman J."/>
            <person name="Nusbaum C."/>
            <person name="Birren B."/>
        </authorList>
    </citation>
    <scope>NUCLEOTIDE SEQUENCE [LARGE SCALE GENOMIC DNA]</scope>
    <source>
        <strain evidence="1 2">CBS 72588</strain>
    </source>
</reference>
<gene>
    <name evidence="1" type="ORF">PV06_10153</name>
</gene>
<evidence type="ECO:0000313" key="1">
    <source>
        <dbReference type="EMBL" id="KIW38213.1"/>
    </source>
</evidence>
<protein>
    <submittedName>
        <fullName evidence="1">Uncharacterized protein</fullName>
    </submittedName>
</protein>
<dbReference type="OrthoDB" id="4158258at2759"/>
<organism evidence="1 2">
    <name type="scientific">Exophiala oligosperma</name>
    <dbReference type="NCBI Taxonomy" id="215243"/>
    <lineage>
        <taxon>Eukaryota</taxon>
        <taxon>Fungi</taxon>
        <taxon>Dikarya</taxon>
        <taxon>Ascomycota</taxon>
        <taxon>Pezizomycotina</taxon>
        <taxon>Eurotiomycetes</taxon>
        <taxon>Chaetothyriomycetidae</taxon>
        <taxon>Chaetothyriales</taxon>
        <taxon>Herpotrichiellaceae</taxon>
        <taxon>Exophiala</taxon>
    </lineage>
</organism>
<dbReference type="AlphaFoldDB" id="A0A0D2D4P7"/>
<dbReference type="RefSeq" id="XP_016258429.1">
    <property type="nucleotide sequence ID" value="XM_016411675.1"/>
</dbReference>
<dbReference type="EMBL" id="KN847342">
    <property type="protein sequence ID" value="KIW38213.1"/>
    <property type="molecule type" value="Genomic_DNA"/>
</dbReference>
<dbReference type="VEuPathDB" id="FungiDB:PV06_10153"/>
<name>A0A0D2D4P7_9EURO</name>
<accession>A0A0D2D4P7</accession>